<dbReference type="InterPro" id="IPR011333">
    <property type="entry name" value="SKP1/BTB/POZ_sf"/>
</dbReference>
<dbReference type="SMART" id="SM00225">
    <property type="entry name" value="BTB"/>
    <property type="match status" value="1"/>
</dbReference>
<dbReference type="InterPro" id="IPR051709">
    <property type="entry name" value="Ub-ligase/GTPase-reg"/>
</dbReference>
<evidence type="ECO:0000313" key="4">
    <source>
        <dbReference type="Proteomes" id="UP001149090"/>
    </source>
</evidence>
<dbReference type="AlphaFoldDB" id="A0A9Q0LDC2"/>
<dbReference type="SUPFAM" id="SSF54695">
    <property type="entry name" value="POZ domain"/>
    <property type="match status" value="1"/>
</dbReference>
<feature type="domain" description="BTB" evidence="2">
    <location>
        <begin position="452"/>
        <end position="518"/>
    </location>
</feature>
<dbReference type="PANTHER" id="PTHR45622">
    <property type="entry name" value="UBIQUITIN-PROTEIN LIGASE E3A-RELATED"/>
    <property type="match status" value="1"/>
</dbReference>
<evidence type="ECO:0000313" key="3">
    <source>
        <dbReference type="EMBL" id="KAJ5070309.1"/>
    </source>
</evidence>
<sequence>MTHDLYYWGENRNSQNPLHDSTYPQMETPQATNICKKLSIKQLSSGHYGTFINTFSGEVYTLLLNDDPKENKMKKLDQIQNCIKIQTGYYFFAALTKSGIYIIGDIETEHENLSNLKKEYIDIIPPKINNDPIVDLICGSRQLFLLTLESKIYGVGGTFSEFYELENRFSLELYLIMQDIKKVFTGNYSHSLFLVTNSNDLYCSGYNFSGELEGEIVKIVCAHEHSLMLTKQNGKTHLYSTGQAKWNGLGKDEMSPVFTKIDFFDGYDILEIECGCYHSIVYVSGYRLFGFGMNTNHELGIPNSYIQKTPVEINIPNRIPDLLNCHICCGSFNSFLYFSNRFLLGEDLIHFFKKQENCDLHLRIGDGSYLDCHKLIIKHRIKQDNLSKFQNFIFSKTKDEAKEIIEFIYGGILPDDDELFNELRKIRNFDPKNVEFELIKDLKTLRNEEESKDFTIKSNQEEIHIHKIILWARSDLFRGMFLNVIDDSNQVTDYSGISSNSFKIFINFLYSGQIETNEEITNEIIDDLEKAMDFFQLNELEPNLYTLAKEYKEKEEEKKN</sequence>
<keyword evidence="4" id="KW-1185">Reference proteome</keyword>
<keyword evidence="1" id="KW-0677">Repeat</keyword>
<proteinExistence type="predicted"/>
<dbReference type="PROSITE" id="PS50097">
    <property type="entry name" value="BTB"/>
    <property type="match status" value="1"/>
</dbReference>
<evidence type="ECO:0000256" key="1">
    <source>
        <dbReference type="ARBA" id="ARBA00022737"/>
    </source>
</evidence>
<dbReference type="InterPro" id="IPR000210">
    <property type="entry name" value="BTB/POZ_dom"/>
</dbReference>
<dbReference type="InterPro" id="IPR009091">
    <property type="entry name" value="RCC1/BLIP-II"/>
</dbReference>
<comment type="caution">
    <text evidence="3">The sequence shown here is derived from an EMBL/GenBank/DDBJ whole genome shotgun (WGS) entry which is preliminary data.</text>
</comment>
<organism evidence="3 4">
    <name type="scientific">Anaeramoeba ignava</name>
    <name type="common">Anaerobic marine amoeba</name>
    <dbReference type="NCBI Taxonomy" id="1746090"/>
    <lineage>
        <taxon>Eukaryota</taxon>
        <taxon>Metamonada</taxon>
        <taxon>Anaeramoebidae</taxon>
        <taxon>Anaeramoeba</taxon>
    </lineage>
</organism>
<dbReference type="CDD" id="cd18186">
    <property type="entry name" value="BTB_POZ_ZBTB_KLHL-like"/>
    <property type="match status" value="1"/>
</dbReference>
<accession>A0A9Q0LDC2</accession>
<dbReference type="Gene3D" id="3.30.710.10">
    <property type="entry name" value="Potassium Channel Kv1.1, Chain A"/>
    <property type="match status" value="1"/>
</dbReference>
<dbReference type="Gene3D" id="2.130.10.30">
    <property type="entry name" value="Regulator of chromosome condensation 1/beta-lactamase-inhibitor protein II"/>
    <property type="match status" value="2"/>
</dbReference>
<dbReference type="SUPFAM" id="SSF50985">
    <property type="entry name" value="RCC1/BLIP-II"/>
    <property type="match status" value="1"/>
</dbReference>
<evidence type="ECO:0000259" key="2">
    <source>
        <dbReference type="PROSITE" id="PS50097"/>
    </source>
</evidence>
<gene>
    <name evidence="3" type="ORF">M0811_10975</name>
</gene>
<name>A0A9Q0LDC2_ANAIG</name>
<dbReference type="EMBL" id="JAPDFW010000096">
    <property type="protein sequence ID" value="KAJ5070309.1"/>
    <property type="molecule type" value="Genomic_DNA"/>
</dbReference>
<dbReference type="Proteomes" id="UP001149090">
    <property type="component" value="Unassembled WGS sequence"/>
</dbReference>
<dbReference type="Pfam" id="PF00651">
    <property type="entry name" value="BTB"/>
    <property type="match status" value="1"/>
</dbReference>
<dbReference type="OrthoDB" id="6359816at2759"/>
<reference evidence="3" key="1">
    <citation type="submission" date="2022-10" db="EMBL/GenBank/DDBJ databases">
        <title>Novel sulphate-reducing endosymbionts in the free-living metamonad Anaeramoeba.</title>
        <authorList>
            <person name="Jerlstrom-Hultqvist J."/>
            <person name="Cepicka I."/>
            <person name="Gallot-Lavallee L."/>
            <person name="Salas-Leiva D."/>
            <person name="Curtis B.A."/>
            <person name="Zahonova K."/>
            <person name="Pipaliya S."/>
            <person name="Dacks J."/>
            <person name="Roger A.J."/>
        </authorList>
    </citation>
    <scope>NUCLEOTIDE SEQUENCE</scope>
    <source>
        <strain evidence="3">BMAN</strain>
    </source>
</reference>
<protein>
    <submittedName>
        <fullName evidence="3">Btk-binding protein-related</fullName>
    </submittedName>
</protein>
<dbReference type="PANTHER" id="PTHR45622:SF58">
    <property type="entry name" value="REGULATOR OF CHROMOSOME CONDENSATION DOMAIN-CONTAINING PROTEIN"/>
    <property type="match status" value="1"/>
</dbReference>